<protein>
    <recommendedName>
        <fullName evidence="1">DUF5615 domain-containing protein</fullName>
    </recommendedName>
</protein>
<dbReference type="AlphaFoldDB" id="A0A367RW23"/>
<proteinExistence type="predicted"/>
<dbReference type="Proteomes" id="UP000252085">
    <property type="component" value="Unassembled WGS sequence"/>
</dbReference>
<evidence type="ECO:0000313" key="2">
    <source>
        <dbReference type="EMBL" id="RCJ39412.1"/>
    </source>
</evidence>
<comment type="caution">
    <text evidence="2">The sequence shown here is derived from an EMBL/GenBank/DDBJ whole genome shotgun (WGS) entry which is preliminary data.</text>
</comment>
<organism evidence="2 3">
    <name type="scientific">Nostoc punctiforme NIES-2108</name>
    <dbReference type="NCBI Taxonomy" id="1356359"/>
    <lineage>
        <taxon>Bacteria</taxon>
        <taxon>Bacillati</taxon>
        <taxon>Cyanobacteriota</taxon>
        <taxon>Cyanophyceae</taxon>
        <taxon>Nostocales</taxon>
        <taxon>Nostocaceae</taxon>
        <taxon>Nostoc</taxon>
    </lineage>
</organism>
<name>A0A367RW23_NOSPU</name>
<gene>
    <name evidence="2" type="ORF">A6769_06530</name>
</gene>
<dbReference type="InterPro" id="IPR041049">
    <property type="entry name" value="DUF5615"/>
</dbReference>
<accession>A0A367RW23</accession>
<sequence length="126" mass="14728">MFKLYSNENFPIDMVLELRQYGYDILTSQEAGQANQGIPDEDVLTFATQNQRVVITLNREDFIALHRSAIYHQGIIICKTDRDYAGQIHALYAYLQQTEDLKNRLIRVKKQNQPKSSQQVFVIQEY</sequence>
<dbReference type="Pfam" id="PF18480">
    <property type="entry name" value="DUF5615"/>
    <property type="match status" value="1"/>
</dbReference>
<evidence type="ECO:0000313" key="3">
    <source>
        <dbReference type="Proteomes" id="UP000252085"/>
    </source>
</evidence>
<dbReference type="EMBL" id="LXQE01000096">
    <property type="protein sequence ID" value="RCJ39412.1"/>
    <property type="molecule type" value="Genomic_DNA"/>
</dbReference>
<feature type="domain" description="DUF5615" evidence="1">
    <location>
        <begin position="3"/>
        <end position="110"/>
    </location>
</feature>
<evidence type="ECO:0000259" key="1">
    <source>
        <dbReference type="Pfam" id="PF18480"/>
    </source>
</evidence>
<reference evidence="2 3" key="1">
    <citation type="submission" date="2016-04" db="EMBL/GenBank/DDBJ databases">
        <authorList>
            <person name="Evans L.H."/>
            <person name="Alamgir A."/>
            <person name="Owens N."/>
            <person name="Weber N.D."/>
            <person name="Virtaneva K."/>
            <person name="Barbian K."/>
            <person name="Babar A."/>
            <person name="Rosenke K."/>
        </authorList>
    </citation>
    <scope>NUCLEOTIDE SEQUENCE [LARGE SCALE GENOMIC DNA]</scope>
    <source>
        <strain evidence="2">NIES-2108</strain>
    </source>
</reference>